<name>A0ACC0WC75_9STRA</name>
<reference evidence="1 2" key="1">
    <citation type="journal article" date="2022" name="bioRxiv">
        <title>The genome of the oomycete Peronosclerospora sorghi, a cosmopolitan pathogen of maize and sorghum, is inflated with dispersed pseudogenes.</title>
        <authorList>
            <person name="Fletcher K."/>
            <person name="Martin F."/>
            <person name="Isakeit T."/>
            <person name="Cavanaugh K."/>
            <person name="Magill C."/>
            <person name="Michelmore R."/>
        </authorList>
    </citation>
    <scope>NUCLEOTIDE SEQUENCE [LARGE SCALE GENOMIC DNA]</scope>
    <source>
        <strain evidence="1">P6</strain>
    </source>
</reference>
<accession>A0ACC0WC75</accession>
<gene>
    <name evidence="1" type="ORF">PsorP6_007425</name>
</gene>
<dbReference type="EMBL" id="CM047582">
    <property type="protein sequence ID" value="KAI9915710.1"/>
    <property type="molecule type" value="Genomic_DNA"/>
</dbReference>
<protein>
    <submittedName>
        <fullName evidence="1">Uncharacterized protein</fullName>
    </submittedName>
</protein>
<keyword evidence="2" id="KW-1185">Reference proteome</keyword>
<evidence type="ECO:0000313" key="2">
    <source>
        <dbReference type="Proteomes" id="UP001163321"/>
    </source>
</evidence>
<proteinExistence type="predicted"/>
<sequence>MAEDGTLKTMALKREKRKRKREGQNIRRANRRVGSLIDFIFRRKKAWDTEVHHEGYLLLHS</sequence>
<evidence type="ECO:0000313" key="1">
    <source>
        <dbReference type="EMBL" id="KAI9915710.1"/>
    </source>
</evidence>
<dbReference type="Proteomes" id="UP001163321">
    <property type="component" value="Chromosome 3"/>
</dbReference>
<comment type="caution">
    <text evidence="1">The sequence shown here is derived from an EMBL/GenBank/DDBJ whole genome shotgun (WGS) entry which is preliminary data.</text>
</comment>
<organism evidence="1 2">
    <name type="scientific">Peronosclerospora sorghi</name>
    <dbReference type="NCBI Taxonomy" id="230839"/>
    <lineage>
        <taxon>Eukaryota</taxon>
        <taxon>Sar</taxon>
        <taxon>Stramenopiles</taxon>
        <taxon>Oomycota</taxon>
        <taxon>Peronosporomycetes</taxon>
        <taxon>Peronosporales</taxon>
        <taxon>Peronosporaceae</taxon>
        <taxon>Peronosclerospora</taxon>
    </lineage>
</organism>